<dbReference type="OrthoDB" id="2739947at2759"/>
<keyword evidence="2" id="KW-1185">Reference proteome</keyword>
<dbReference type="Proteomes" id="UP000193067">
    <property type="component" value="Unassembled WGS sequence"/>
</dbReference>
<accession>A0A1Y2IWB8</accession>
<organism evidence="1 2">
    <name type="scientific">Trametes coccinea (strain BRFM310)</name>
    <name type="common">Pycnoporus coccineus</name>
    <dbReference type="NCBI Taxonomy" id="1353009"/>
    <lineage>
        <taxon>Eukaryota</taxon>
        <taxon>Fungi</taxon>
        <taxon>Dikarya</taxon>
        <taxon>Basidiomycota</taxon>
        <taxon>Agaricomycotina</taxon>
        <taxon>Agaricomycetes</taxon>
        <taxon>Polyporales</taxon>
        <taxon>Polyporaceae</taxon>
        <taxon>Trametes</taxon>
    </lineage>
</organism>
<reference evidence="1 2" key="1">
    <citation type="journal article" date="2015" name="Biotechnol. Biofuels">
        <title>Enhanced degradation of softwood versus hardwood by the white-rot fungus Pycnoporus coccineus.</title>
        <authorList>
            <person name="Couturier M."/>
            <person name="Navarro D."/>
            <person name="Chevret D."/>
            <person name="Henrissat B."/>
            <person name="Piumi F."/>
            <person name="Ruiz-Duenas F.J."/>
            <person name="Martinez A.T."/>
            <person name="Grigoriev I.V."/>
            <person name="Riley R."/>
            <person name="Lipzen A."/>
            <person name="Berrin J.G."/>
            <person name="Master E.R."/>
            <person name="Rosso M.N."/>
        </authorList>
    </citation>
    <scope>NUCLEOTIDE SEQUENCE [LARGE SCALE GENOMIC DNA]</scope>
    <source>
        <strain evidence="1 2">BRFM310</strain>
    </source>
</reference>
<evidence type="ECO:0000313" key="2">
    <source>
        <dbReference type="Proteomes" id="UP000193067"/>
    </source>
</evidence>
<protein>
    <submittedName>
        <fullName evidence="1">Uncharacterized protein</fullName>
    </submittedName>
</protein>
<name>A0A1Y2IWB8_TRAC3</name>
<gene>
    <name evidence="1" type="ORF">PYCCODRAFT_1432591</name>
</gene>
<dbReference type="EMBL" id="KZ084093">
    <property type="protein sequence ID" value="OSD05430.1"/>
    <property type="molecule type" value="Genomic_DNA"/>
</dbReference>
<dbReference type="AlphaFoldDB" id="A0A1Y2IWB8"/>
<sequence length="84" mass="9492">MAQSRVGRRGKFIGSSGMLFIDQTAADLYFDNYFETDHENSRVAVVCIAWAMAMLYVQEGNRDNDVWIPDPTALPAMNVQDQCK</sequence>
<evidence type="ECO:0000313" key="1">
    <source>
        <dbReference type="EMBL" id="OSD05430.1"/>
    </source>
</evidence>
<proteinExistence type="predicted"/>